<dbReference type="PaxDb" id="5691-AAZ11881"/>
<feature type="region of interest" description="Disordered" evidence="1">
    <location>
        <begin position="408"/>
        <end position="444"/>
    </location>
</feature>
<dbReference type="GeneID" id="3657959"/>
<reference evidence="2" key="1">
    <citation type="submission" date="2000-07" db="EMBL/GenBank/DDBJ databases">
        <authorList>
            <person name="El-Sayed N.M."/>
            <person name="Khalak H."/>
            <person name="Adams M.D."/>
        </authorList>
    </citation>
    <scope>NUCLEOTIDE SEQUENCE</scope>
    <source>
        <strain evidence="2">GUTat10.1</strain>
    </source>
</reference>
<dbReference type="GO" id="GO:0005634">
    <property type="term" value="C:nucleus"/>
    <property type="evidence" value="ECO:0006056"/>
    <property type="project" value="Others"/>
</dbReference>
<dbReference type="Proteomes" id="UP000008524">
    <property type="component" value="Chromosome 6"/>
</dbReference>
<dbReference type="EMBL" id="AC074258">
    <property type="protein sequence ID" value="AAX79960.1"/>
    <property type="molecule type" value="Genomic_DNA"/>
</dbReference>
<dbReference type="OrthoDB" id="251821at2759"/>
<sequence>MESTIMSIETVCISLYQCSPSLTTCEEKTRKEEGEREEEVEVEISVPHLCGHSFRIEKKDHRGDVLIPFKKGCTTYRELATGLAFRLNQYFVVHPSDSRQPHRPVSGLHSRASSYGRVGAGGRNCGCCFRGGYFCVLCGGEETSDGTVPGASTTAEAQEIMEQYPQVVIRHFLRVSQPGGNGDALSYEVVGDDWKVEERHICCFFSLVSTKGVGVKRPVRTVDGRTIRPKVGNDHLEKYDGECSLARSEKHVEETGYIEVKAGDRLLRIAYTDNLLFEDVVDRLRRRNLHVQRLFDGLTGASILPCELVRHFKGRLRALCATVASLFSGLPVTQGVSEGAKRRREWSDGLDVGTIISVSEERFYEGSGGKVLLSSTSPECETLVYDEADGSGLWTAQQLRQQTVFEISDDSSTAHSLPDPPQSRGSTRSSAASAKCSDDFSRTPHVGDDILPSLLAAEITLTQMKRRSSEAQGTSTDTLLTLRDQDVLDDKTSTLSCTGEDNETDGDAECEVPLPTNEADFITDSFIMVTQQTLPEIYFDNSDEEENE</sequence>
<dbReference type="RefSeq" id="XP_845440.1">
    <property type="nucleotide sequence ID" value="XM_840347.1"/>
</dbReference>
<proteinExistence type="predicted"/>
<name>Q584W2_TRYB2</name>
<evidence type="ECO:0000313" key="2">
    <source>
        <dbReference type="EMBL" id="AAX79960.1"/>
    </source>
</evidence>
<reference evidence="2" key="4">
    <citation type="submission" date="2005-04" db="EMBL/GenBank/DDBJ databases">
        <title>.</title>
        <authorList>
            <person name="Ghedin E."/>
            <person name="Blandin G."/>
            <person name="Bartholomeu D."/>
            <person name="Caler E."/>
            <person name="Haas B."/>
            <person name="Hannick L."/>
            <person name="Shallom J."/>
            <person name="Hou L."/>
            <person name="Djikeng A."/>
            <person name="Feldblyum T."/>
            <person name="Hostetler J."/>
            <person name="Johnson J."/>
            <person name="Jones K."/>
            <person name="Koo H.L."/>
            <person name="Larkin C."/>
            <person name="Pai G."/>
            <person name="Peterson J."/>
            <person name="Khalak H.G."/>
            <person name="Salzberg S."/>
            <person name="Simpson A.J."/>
            <person name="Tallon L."/>
            <person name="Van Aken S."/>
            <person name="Wanless D."/>
            <person name="White O."/>
            <person name="Wortman J."/>
            <person name="Fraser C.M."/>
            <person name="El-Sayed N.M.A."/>
        </authorList>
    </citation>
    <scope>NUCLEOTIDE SEQUENCE</scope>
    <source>
        <strain evidence="2">GUTat10.1</strain>
    </source>
</reference>
<dbReference type="KEGG" id="tbr:Tb927.6.3190"/>
<dbReference type="InParanoid" id="Q584W2"/>
<organism evidence="2 4">
    <name type="scientific">Trypanosoma brucei brucei (strain 927/4 GUTat10.1)</name>
    <dbReference type="NCBI Taxonomy" id="185431"/>
    <lineage>
        <taxon>Eukaryota</taxon>
        <taxon>Discoba</taxon>
        <taxon>Euglenozoa</taxon>
        <taxon>Kinetoplastea</taxon>
        <taxon>Metakinetoplastina</taxon>
        <taxon>Trypanosomatida</taxon>
        <taxon>Trypanosomatidae</taxon>
        <taxon>Trypanosoma</taxon>
    </lineage>
</organism>
<reference evidence="3" key="2">
    <citation type="journal article" date="2005" name="Science">
        <title>Comparative genomics of trypanosomatid parasitic protozoa.</title>
        <authorList>
            <person name="El-Sayed N.M."/>
            <person name="Myler P.J."/>
            <person name="Blandin G."/>
            <person name="Berriman M."/>
            <person name="Crabtree J."/>
            <person name="Aggarwal G."/>
            <person name="Caler E."/>
            <person name="Renauld H."/>
            <person name="Worthey E.A."/>
            <person name="Hertz-Fowler C."/>
            <person name="Ghedin E."/>
            <person name="Peacock C."/>
            <person name="Bartholomeu D.C."/>
            <person name="Haas B.J."/>
            <person name="Tran A.N."/>
            <person name="Wortman J.R."/>
            <person name="Alsmark U.C."/>
            <person name="Angiuoli S."/>
            <person name="Anupama A."/>
            <person name="Badger J."/>
            <person name="Bringaud F."/>
            <person name="Cadag E."/>
            <person name="Carlton J.M."/>
            <person name="Cerqueira G.C."/>
            <person name="Creasy T."/>
            <person name="Delcher A.L."/>
            <person name="Djikeng A."/>
            <person name="Embley T.M."/>
            <person name="Hauser C."/>
            <person name="Ivens A.C."/>
            <person name="Kummerfeld S.K."/>
            <person name="Pereira-Leal J.B."/>
            <person name="Nilsson D."/>
            <person name="Peterson J."/>
            <person name="Salzberg S.L."/>
            <person name="Shallom J."/>
            <person name="Silva J.C."/>
            <person name="Sundaram J."/>
            <person name="Westenberger S."/>
            <person name="White O."/>
            <person name="Melville S.E."/>
            <person name="Donelson J.E."/>
            <person name="Andersson B."/>
            <person name="Stuart K.D."/>
            <person name="Hall N."/>
        </authorList>
    </citation>
    <scope>NUCLEOTIDE SEQUENCE</scope>
    <source>
        <strain evidence="3">927/4 GUTat10.1</strain>
    </source>
</reference>
<dbReference type="OMA" id="ERHICCF"/>
<gene>
    <name evidence="3" type="primary">Tb06.2N9.860</name>
    <name evidence="2" type="ORF">Tb927.6.3190</name>
</gene>
<reference evidence="3 4" key="3">
    <citation type="journal article" date="2005" name="Science">
        <title>The genome of the African trypanosome Trypanosoma brucei.</title>
        <authorList>
            <person name="Berriman M."/>
            <person name="Ghedin E."/>
            <person name="Hertz-Fowler C."/>
            <person name="Blandin G."/>
            <person name="Renauld H."/>
            <person name="Bartholomeu D.C."/>
            <person name="Lennard N.J."/>
            <person name="Caler E."/>
            <person name="Hamlin N.E."/>
            <person name="Haas B."/>
            <person name="Bohme U."/>
            <person name="Hannick L."/>
            <person name="Aslett M.A."/>
            <person name="Shallom J."/>
            <person name="Marcello L."/>
            <person name="Hou L."/>
            <person name="Wickstead B."/>
            <person name="Alsmark U.C."/>
            <person name="Arrowsmith C."/>
            <person name="Atkin R.J."/>
            <person name="Barron A.J."/>
            <person name="Bringaud F."/>
            <person name="Brooks K."/>
            <person name="Carrington M."/>
            <person name="Cherevach I."/>
            <person name="Chillingworth T.J."/>
            <person name="Churcher C."/>
            <person name="Clark L.N."/>
            <person name="Corton C.H."/>
            <person name="Cronin A."/>
            <person name="Davies R.M."/>
            <person name="Doggett J."/>
            <person name="Djikeng A."/>
            <person name="Feldblyum T."/>
            <person name="Field M.C."/>
            <person name="Fraser A."/>
            <person name="Goodhead I."/>
            <person name="Hance Z."/>
            <person name="Harper D."/>
            <person name="Harris B.R."/>
            <person name="Hauser H."/>
            <person name="Hostetler J."/>
            <person name="Ivens A."/>
            <person name="Jagels K."/>
            <person name="Johnson D."/>
            <person name="Johnson J."/>
            <person name="Jones K."/>
            <person name="Kerhornou A.X."/>
            <person name="Koo H."/>
            <person name="Larke N."/>
            <person name="Landfear S."/>
            <person name="Larkin C."/>
            <person name="Leech V."/>
            <person name="Line A."/>
            <person name="Lord A."/>
            <person name="Macleod A."/>
            <person name="Mooney P.J."/>
            <person name="Moule S."/>
            <person name="Martin D.M."/>
            <person name="Morgan G.W."/>
            <person name="Mungall K."/>
            <person name="Norbertczak H."/>
            <person name="Ormond D."/>
            <person name="Pai G."/>
            <person name="Peacock C.S."/>
            <person name="Peterson J."/>
            <person name="Quail M.A."/>
            <person name="Rabbinowitsch E."/>
            <person name="Rajandream M.A."/>
            <person name="Reitter C."/>
            <person name="Salzberg S.L."/>
            <person name="Sanders M."/>
            <person name="Schobel S."/>
            <person name="Sharp S."/>
            <person name="Simmonds M."/>
            <person name="Simpson A.J."/>
            <person name="Tallon L."/>
            <person name="Turner C.M."/>
            <person name="Tait A."/>
            <person name="Tivey A.R."/>
            <person name="Van Aken S."/>
            <person name="Walker D."/>
            <person name="Wanless D."/>
            <person name="Wang S."/>
            <person name="White B."/>
            <person name="White O."/>
            <person name="Whitehead S."/>
            <person name="Woodward J."/>
            <person name="Wortman J."/>
            <person name="Adams M.D."/>
            <person name="Embley T.M."/>
            <person name="Gull K."/>
            <person name="Ullu E."/>
            <person name="Barry J.D."/>
            <person name="Fairlamb A.H."/>
            <person name="Opperdoes F."/>
            <person name="Barrell B.G."/>
            <person name="Donelson J.E."/>
            <person name="Hall N."/>
            <person name="Fraser C.M."/>
            <person name="Melville S.E."/>
            <person name="El-Sayed N.M."/>
        </authorList>
    </citation>
    <scope>NUCLEOTIDE SEQUENCE [LARGE SCALE GENOMIC DNA]</scope>
    <source>
        <strain evidence="3 4">927/4 GUTat10.1</strain>
    </source>
</reference>
<reference evidence="3" key="5">
    <citation type="submission" date="2005-04" db="EMBL/GenBank/DDBJ databases">
        <title>Sequencing, closure, and annotation of Trypanosoma brucei chromosomes 2 through 8.</title>
        <authorList>
            <person name="Ghedin E."/>
            <person name="Blandin G."/>
            <person name="Bartholomeu D."/>
            <person name="Caler E."/>
            <person name="Haas B."/>
            <person name="Hannick L."/>
            <person name="Shallom J."/>
            <person name="Hou L."/>
            <person name="Djikeng A."/>
            <person name="Feldblyum T."/>
            <person name="Hostetler J."/>
            <person name="Johnson J."/>
            <person name="Jones K."/>
            <person name="Koo H.L."/>
            <person name="Larkin C."/>
            <person name="Pai G."/>
            <person name="Peterson J."/>
            <person name="Khalak H.G."/>
            <person name="Salzberg S."/>
            <person name="Simpson A.J."/>
            <person name="Tallon L."/>
            <person name="Van Aken S."/>
            <person name="Wanless D."/>
            <person name="White O."/>
            <person name="Wortman J."/>
            <person name="Fraser C.M."/>
            <person name="El-Sayed N.M.A."/>
        </authorList>
    </citation>
    <scope>NUCLEOTIDE SEQUENCE</scope>
    <source>
        <strain evidence="3">927/4 GUTat10.1</strain>
    </source>
</reference>
<protein>
    <submittedName>
        <fullName evidence="2">Uncharacterized protein</fullName>
    </submittedName>
</protein>
<accession>D6XI52</accession>
<evidence type="ECO:0000313" key="4">
    <source>
        <dbReference type="Proteomes" id="UP000008524"/>
    </source>
</evidence>
<evidence type="ECO:0000256" key="1">
    <source>
        <dbReference type="SAM" id="MobiDB-lite"/>
    </source>
</evidence>
<accession>Q584W2</accession>
<keyword evidence="4" id="KW-1185">Reference proteome</keyword>
<dbReference type="VEuPathDB" id="TriTrypDB:Tb927.6.3190"/>
<dbReference type="AlphaFoldDB" id="Q584W2"/>
<dbReference type="EMBL" id="CP000069">
    <property type="protein sequence ID" value="AAZ11881.1"/>
    <property type="molecule type" value="Genomic_DNA"/>
</dbReference>
<dbReference type="GO" id="GO:0005737">
    <property type="term" value="C:cytoplasm"/>
    <property type="evidence" value="ECO:0006056"/>
    <property type="project" value="Others"/>
</dbReference>
<evidence type="ECO:0000313" key="3">
    <source>
        <dbReference type="EMBL" id="AAZ11881.1"/>
    </source>
</evidence>